<keyword evidence="8" id="KW-0288">FMN</keyword>
<evidence type="ECO:0000256" key="10">
    <source>
        <dbReference type="ARBA" id="ARBA00022827"/>
    </source>
</evidence>
<dbReference type="PROSITE" id="PS50902">
    <property type="entry name" value="FLAVODOXIN_LIKE"/>
    <property type="match status" value="1"/>
</dbReference>
<evidence type="ECO:0000256" key="7">
    <source>
        <dbReference type="ARBA" id="ARBA00022630"/>
    </source>
</evidence>
<dbReference type="Gene3D" id="1.20.990.10">
    <property type="entry name" value="NADPH-cytochrome p450 Reductase, Chain A, domain 3"/>
    <property type="match status" value="1"/>
</dbReference>
<protein>
    <recommendedName>
        <fullName evidence="5">nitric-oxide synthase (NADPH)</fullName>
        <ecNumber evidence="5">1.14.13.39</ecNumber>
    </recommendedName>
</protein>
<evidence type="ECO:0000256" key="2">
    <source>
        <dbReference type="ARBA" id="ARBA00001970"/>
    </source>
</evidence>
<accession>A0A7R9D050</accession>
<dbReference type="SUPFAM" id="SSF63380">
    <property type="entry name" value="Riboflavin synthase domain-like"/>
    <property type="match status" value="1"/>
</dbReference>
<keyword evidence="7" id="KW-0285">Flavoprotein</keyword>
<evidence type="ECO:0000256" key="8">
    <source>
        <dbReference type="ARBA" id="ARBA00022643"/>
    </source>
</evidence>
<evidence type="ECO:0000256" key="14">
    <source>
        <dbReference type="ARBA" id="ARBA00023004"/>
    </source>
</evidence>
<dbReference type="Gene3D" id="3.90.440.10">
    <property type="entry name" value="Nitric Oxide Synthase,Heme Domain,Chain A domain 2"/>
    <property type="match status" value="1"/>
</dbReference>
<gene>
    <name evidence="17" type="ORF">TCEB3V08_LOCUS7624</name>
</gene>
<evidence type="ECO:0000256" key="4">
    <source>
        <dbReference type="ARBA" id="ARBA00006267"/>
    </source>
</evidence>
<dbReference type="Gene3D" id="3.90.1230.10">
    <property type="entry name" value="Nitric Oxide Synthase, Chain A, domain 3"/>
    <property type="match status" value="1"/>
</dbReference>
<evidence type="ECO:0000313" key="17">
    <source>
        <dbReference type="EMBL" id="CAD7404696.1"/>
    </source>
</evidence>
<keyword evidence="11" id="KW-0521">NADP</keyword>
<dbReference type="PROSITE" id="PS51384">
    <property type="entry name" value="FAD_FR"/>
    <property type="match status" value="1"/>
</dbReference>
<comment type="cofactor">
    <cofactor evidence="3">
        <name>FAD</name>
        <dbReference type="ChEBI" id="CHEBI:57692"/>
    </cofactor>
</comment>
<dbReference type="FunFam" id="1.20.990.10:FF:000002">
    <property type="entry name" value="Nitric oxide synthase"/>
    <property type="match status" value="1"/>
</dbReference>
<dbReference type="InterPro" id="IPR004030">
    <property type="entry name" value="NOS_N"/>
</dbReference>
<keyword evidence="13" id="KW-0560">Oxidoreductase</keyword>
<dbReference type="GO" id="GO:0050661">
    <property type="term" value="F:NADP binding"/>
    <property type="evidence" value="ECO:0007669"/>
    <property type="project" value="InterPro"/>
</dbReference>
<dbReference type="GO" id="GO:0006809">
    <property type="term" value="P:nitric oxide biosynthetic process"/>
    <property type="evidence" value="ECO:0007669"/>
    <property type="project" value="InterPro"/>
</dbReference>
<dbReference type="PRINTS" id="PR00369">
    <property type="entry name" value="FLAVODOXIN"/>
</dbReference>
<dbReference type="EMBL" id="OC319239">
    <property type="protein sequence ID" value="CAD7404696.1"/>
    <property type="molecule type" value="Genomic_DNA"/>
</dbReference>
<evidence type="ECO:0000256" key="12">
    <source>
        <dbReference type="ARBA" id="ARBA00022860"/>
    </source>
</evidence>
<comment type="similarity">
    <text evidence="4">Belongs to the NOS family.</text>
</comment>
<dbReference type="SUPFAM" id="SSF52343">
    <property type="entry name" value="Ferredoxin reductase-like, C-terminal NADP-linked domain"/>
    <property type="match status" value="1"/>
</dbReference>
<dbReference type="Gene3D" id="2.40.30.10">
    <property type="entry name" value="Translation factors"/>
    <property type="match status" value="1"/>
</dbReference>
<dbReference type="InterPro" id="IPR044943">
    <property type="entry name" value="NOS_dom_1"/>
</dbReference>
<evidence type="ECO:0000256" key="6">
    <source>
        <dbReference type="ARBA" id="ARBA00022617"/>
    </source>
</evidence>
<sequence length="936" mass="106306">MNRETTTTQPPSPQALLNTLISYNPHSDVVKGSAITVFPQRTDGKHDFKVWNPQLLSYAGYKNPDGSVLGDPANVEFTEECIKLGWKPSRTQWDILPLVLSANGHDPDYFDLPQELVLQVPLTHPTFDWFEKLQLRWYALPAVSGMLFDCGGLEFTAAPFNGWYMITEIGCRNLCDVQRLNMLEPVALRMGLDTRTPFTLWKDKALVEVNYAVLHSFQSRNITIVDHHTASETFMKHYENELRLRNGCPADWVWIVPPLSGSVTPVFHQEMAHYQLKPSYNYQGGEVYVEAVRPRAVPTYQGHGALRHGDRQVGDVRPRNSTRYSVYCLDDYDISSIEHEALILVVTSTFGNGDPPENGESFIKANSQTELACQHTERRLDRLESLRGSVSDVMSEDTFGPLSNVRFAVFALGSSAYPNFCAFGKYVDNLLGELGGERLLKLAQGDEMCGQEQAFRKWAPEVFRVACETFCLDDDDTFLEATIALKSPTLSASTVRFMETKAEPMDAGIIGFITFLIPTSTFVKKINKKIIFKCVFLSSALSKCHNKKVNFGSSLSDNNPDPSHLLHYRKKLLPLNHISLYMSCSRATMLIHISTELPYLPGDHVGVFASNRPEMVEGILARLQSPGDLNVPVELQIMKETHTSNGVVKTWEPHERLPACSLRTLFTKFLDITTPPDPNLLQHFSSVATDPEEQQRLRLSCLFQEPAAFEDWRHWRFPHLLEVLEEFPSVRPSAALLAAQLSPLQPRFYSISSSPMVHPGQIHITVAVVTYRTQDGEGPIHYGVCSNYLRNINENEDIHVFVRRSLDLYRKEKQDMLEDKVLDKVFLALSREPTIPKTYVQDLIRKEAATVYQKIVVENGHFYVCGDCTMAEHVLQMLKQIIQEHGRMTDKDVENYMLKFRDENRYHEDIFGITLRTAEVHNRSRESARIKMASHP</sequence>
<name>A0A7R9D050_TIMCR</name>
<dbReference type="Pfam" id="PF00258">
    <property type="entry name" value="Flavodoxin_1"/>
    <property type="match status" value="1"/>
</dbReference>
<dbReference type="EC" id="1.14.13.39" evidence="5"/>
<reference evidence="17" key="1">
    <citation type="submission" date="2020-11" db="EMBL/GenBank/DDBJ databases">
        <authorList>
            <person name="Tran Van P."/>
        </authorList>
    </citation>
    <scope>NUCLEOTIDE SEQUENCE</scope>
</reference>
<dbReference type="InterPro" id="IPR044944">
    <property type="entry name" value="NOS_dom_3"/>
</dbReference>
<dbReference type="InterPro" id="IPR023173">
    <property type="entry name" value="NADPH_Cyt_P450_Rdtase_alpha"/>
</dbReference>
<dbReference type="InterPro" id="IPR039261">
    <property type="entry name" value="FNR_nucleotide-bd"/>
</dbReference>
<dbReference type="GO" id="GO:0050660">
    <property type="term" value="F:flavin adenine dinucleotide binding"/>
    <property type="evidence" value="ECO:0007669"/>
    <property type="project" value="InterPro"/>
</dbReference>
<keyword evidence="6" id="KW-0349">Heme</keyword>
<dbReference type="InterPro" id="IPR017927">
    <property type="entry name" value="FAD-bd_FR_type"/>
</dbReference>
<dbReference type="PRINTS" id="PR00371">
    <property type="entry name" value="FPNCR"/>
</dbReference>
<dbReference type="GO" id="GO:0020037">
    <property type="term" value="F:heme binding"/>
    <property type="evidence" value="ECO:0007669"/>
    <property type="project" value="InterPro"/>
</dbReference>
<comment type="cofactor">
    <cofactor evidence="1">
        <name>FMN</name>
        <dbReference type="ChEBI" id="CHEBI:58210"/>
    </cofactor>
</comment>
<dbReference type="InterPro" id="IPR044940">
    <property type="entry name" value="NOS_dom_2"/>
</dbReference>
<dbReference type="Gene3D" id="3.90.340.10">
    <property type="entry name" value="Nitric Oxide Synthase, Chain A, domain 1"/>
    <property type="match status" value="1"/>
</dbReference>
<organism evidence="17">
    <name type="scientific">Timema cristinae</name>
    <name type="common">Walking stick</name>
    <dbReference type="NCBI Taxonomy" id="61476"/>
    <lineage>
        <taxon>Eukaryota</taxon>
        <taxon>Metazoa</taxon>
        <taxon>Ecdysozoa</taxon>
        <taxon>Arthropoda</taxon>
        <taxon>Hexapoda</taxon>
        <taxon>Insecta</taxon>
        <taxon>Pterygota</taxon>
        <taxon>Neoptera</taxon>
        <taxon>Polyneoptera</taxon>
        <taxon>Phasmatodea</taxon>
        <taxon>Timematodea</taxon>
        <taxon>Timematoidea</taxon>
        <taxon>Timematidae</taxon>
        <taxon>Timema</taxon>
    </lineage>
</organism>
<dbReference type="Pfam" id="PF00667">
    <property type="entry name" value="FAD_binding_1"/>
    <property type="match status" value="1"/>
</dbReference>
<dbReference type="Gene3D" id="3.40.50.360">
    <property type="match status" value="1"/>
</dbReference>
<feature type="domain" description="FAD-binding FR-type" evidence="16">
    <location>
        <begin position="568"/>
        <end position="812"/>
    </location>
</feature>
<dbReference type="SUPFAM" id="SSF56512">
    <property type="entry name" value="Nitric oxide (NO) synthase oxygenase domain"/>
    <property type="match status" value="1"/>
</dbReference>
<dbReference type="InterPro" id="IPR029039">
    <property type="entry name" value="Flavoprotein-like_sf"/>
</dbReference>
<dbReference type="PANTHER" id="PTHR43410">
    <property type="entry name" value="NITRIC OXIDE SYNTHASE OXYGENASE"/>
    <property type="match status" value="1"/>
</dbReference>
<dbReference type="InterPro" id="IPR008254">
    <property type="entry name" value="Flavodoxin/NO_synth"/>
</dbReference>
<dbReference type="AlphaFoldDB" id="A0A7R9D050"/>
<evidence type="ECO:0000256" key="5">
    <source>
        <dbReference type="ARBA" id="ARBA00012989"/>
    </source>
</evidence>
<dbReference type="InterPro" id="IPR003097">
    <property type="entry name" value="CysJ-like_FAD-binding"/>
</dbReference>
<dbReference type="InterPro" id="IPR017938">
    <property type="entry name" value="Riboflavin_synthase-like_b-brl"/>
</dbReference>
<dbReference type="GO" id="GO:0010181">
    <property type="term" value="F:FMN binding"/>
    <property type="evidence" value="ECO:0007669"/>
    <property type="project" value="InterPro"/>
</dbReference>
<dbReference type="Pfam" id="PF02898">
    <property type="entry name" value="NO_synthase"/>
    <property type="match status" value="1"/>
</dbReference>
<evidence type="ECO:0000256" key="1">
    <source>
        <dbReference type="ARBA" id="ARBA00001917"/>
    </source>
</evidence>
<evidence type="ECO:0000259" key="15">
    <source>
        <dbReference type="PROSITE" id="PS50902"/>
    </source>
</evidence>
<evidence type="ECO:0000256" key="13">
    <source>
        <dbReference type="ARBA" id="ARBA00023002"/>
    </source>
</evidence>
<dbReference type="GO" id="GO:0005516">
    <property type="term" value="F:calmodulin binding"/>
    <property type="evidence" value="ECO:0007669"/>
    <property type="project" value="UniProtKB-KW"/>
</dbReference>
<evidence type="ECO:0000259" key="16">
    <source>
        <dbReference type="PROSITE" id="PS51384"/>
    </source>
</evidence>
<dbReference type="PANTHER" id="PTHR43410:SF1">
    <property type="entry name" value="NITRIC OXIDE SYNTHASE"/>
    <property type="match status" value="1"/>
</dbReference>
<keyword evidence="12" id="KW-0112">Calmodulin-binding</keyword>
<keyword evidence="14" id="KW-0408">Iron</keyword>
<evidence type="ECO:0000256" key="11">
    <source>
        <dbReference type="ARBA" id="ARBA00022857"/>
    </source>
</evidence>
<proteinExistence type="inferred from homology"/>
<dbReference type="InterPro" id="IPR036119">
    <property type="entry name" value="NOS_N_sf"/>
</dbReference>
<dbReference type="InterPro" id="IPR001094">
    <property type="entry name" value="Flavdoxin-like"/>
</dbReference>
<dbReference type="Gene3D" id="3.40.50.80">
    <property type="entry name" value="Nucleotide-binding domain of ferredoxin-NADP reductase (FNR) module"/>
    <property type="match status" value="1"/>
</dbReference>
<dbReference type="GO" id="GO:0004517">
    <property type="term" value="F:nitric-oxide synthase activity"/>
    <property type="evidence" value="ECO:0007669"/>
    <property type="project" value="UniProtKB-EC"/>
</dbReference>
<keyword evidence="9" id="KW-0479">Metal-binding</keyword>
<feature type="domain" description="Flavodoxin-like" evidence="15">
    <location>
        <begin position="295"/>
        <end position="463"/>
    </location>
</feature>
<evidence type="ECO:0000256" key="3">
    <source>
        <dbReference type="ARBA" id="ARBA00001974"/>
    </source>
</evidence>
<dbReference type="InterPro" id="IPR012144">
    <property type="entry name" value="NOS_euk"/>
</dbReference>
<dbReference type="GO" id="GO:0046872">
    <property type="term" value="F:metal ion binding"/>
    <property type="evidence" value="ECO:0007669"/>
    <property type="project" value="UniProtKB-KW"/>
</dbReference>
<dbReference type="InterPro" id="IPR001709">
    <property type="entry name" value="Flavoprot_Pyr_Nucl_cyt_Rdtase"/>
</dbReference>
<dbReference type="SUPFAM" id="SSF52218">
    <property type="entry name" value="Flavoproteins"/>
    <property type="match status" value="1"/>
</dbReference>
<dbReference type="PIRSF" id="PIRSF000333">
    <property type="entry name" value="NOS"/>
    <property type="match status" value="1"/>
</dbReference>
<dbReference type="InterPro" id="IPR050607">
    <property type="entry name" value="NOS"/>
</dbReference>
<keyword evidence="10" id="KW-0274">FAD</keyword>
<evidence type="ECO:0000256" key="9">
    <source>
        <dbReference type="ARBA" id="ARBA00022723"/>
    </source>
</evidence>
<comment type="cofactor">
    <cofactor evidence="2">
        <name>heme b</name>
        <dbReference type="ChEBI" id="CHEBI:60344"/>
    </cofactor>
</comment>